<organism evidence="1 2">
    <name type="scientific">Choiromyces venosus 120613-1</name>
    <dbReference type="NCBI Taxonomy" id="1336337"/>
    <lineage>
        <taxon>Eukaryota</taxon>
        <taxon>Fungi</taxon>
        <taxon>Dikarya</taxon>
        <taxon>Ascomycota</taxon>
        <taxon>Pezizomycotina</taxon>
        <taxon>Pezizomycetes</taxon>
        <taxon>Pezizales</taxon>
        <taxon>Tuberaceae</taxon>
        <taxon>Choiromyces</taxon>
    </lineage>
</organism>
<proteinExistence type="predicted"/>
<evidence type="ECO:0000313" key="2">
    <source>
        <dbReference type="Proteomes" id="UP000276215"/>
    </source>
</evidence>
<reference evidence="1 2" key="1">
    <citation type="journal article" date="2018" name="Nat. Ecol. Evol.">
        <title>Pezizomycetes genomes reveal the molecular basis of ectomycorrhizal truffle lifestyle.</title>
        <authorList>
            <person name="Murat C."/>
            <person name="Payen T."/>
            <person name="Noel B."/>
            <person name="Kuo A."/>
            <person name="Morin E."/>
            <person name="Chen J."/>
            <person name="Kohler A."/>
            <person name="Krizsan K."/>
            <person name="Balestrini R."/>
            <person name="Da Silva C."/>
            <person name="Montanini B."/>
            <person name="Hainaut M."/>
            <person name="Levati E."/>
            <person name="Barry K.W."/>
            <person name="Belfiori B."/>
            <person name="Cichocki N."/>
            <person name="Clum A."/>
            <person name="Dockter R.B."/>
            <person name="Fauchery L."/>
            <person name="Guy J."/>
            <person name="Iotti M."/>
            <person name="Le Tacon F."/>
            <person name="Lindquist E.A."/>
            <person name="Lipzen A."/>
            <person name="Malagnac F."/>
            <person name="Mello A."/>
            <person name="Molinier V."/>
            <person name="Miyauchi S."/>
            <person name="Poulain J."/>
            <person name="Riccioni C."/>
            <person name="Rubini A."/>
            <person name="Sitrit Y."/>
            <person name="Splivallo R."/>
            <person name="Traeger S."/>
            <person name="Wang M."/>
            <person name="Zifcakova L."/>
            <person name="Wipf D."/>
            <person name="Zambonelli A."/>
            <person name="Paolocci F."/>
            <person name="Nowrousian M."/>
            <person name="Ottonello S."/>
            <person name="Baldrian P."/>
            <person name="Spatafora J.W."/>
            <person name="Henrissat B."/>
            <person name="Nagy L.G."/>
            <person name="Aury J.M."/>
            <person name="Wincker P."/>
            <person name="Grigoriev I.V."/>
            <person name="Bonfante P."/>
            <person name="Martin F.M."/>
        </authorList>
    </citation>
    <scope>NUCLEOTIDE SEQUENCE [LARGE SCALE GENOMIC DNA]</scope>
    <source>
        <strain evidence="1 2">120613-1</strain>
    </source>
</reference>
<evidence type="ECO:0000313" key="1">
    <source>
        <dbReference type="EMBL" id="RPA98701.1"/>
    </source>
</evidence>
<dbReference type="Proteomes" id="UP000276215">
    <property type="component" value="Unassembled WGS sequence"/>
</dbReference>
<gene>
    <name evidence="1" type="ORF">L873DRAFT_1006343</name>
</gene>
<sequence>MGLWPSIQDPRRHTLKSDDMASKWDILIQAPTREDFDRLAYQLIPKKMITARPSIECHKDLRYGKPMINDIIPYTDRNRRPYRSVPIIERYFERFVNVRPDDRQRCPSLCLVGYSGSGKTDYIRRMGPHAYFNGEVQAKRMNPEALFMLFDDVKSRKYEGYRGWKLYWGCQKWLGTRDLNFRGNVEWGRPCIFTVNRDMDPRLDIEYDTDFLSRNCIIVDIEEQLYQNMEGTLPNVYMPKVEVPVVAACNIDLDFLKA</sequence>
<accession>A0A3N4JPH0</accession>
<dbReference type="AlphaFoldDB" id="A0A3N4JPH0"/>
<keyword evidence="2" id="KW-1185">Reference proteome</keyword>
<dbReference type="OrthoDB" id="2977716at2759"/>
<dbReference type="EMBL" id="ML120393">
    <property type="protein sequence ID" value="RPA98701.1"/>
    <property type="molecule type" value="Genomic_DNA"/>
</dbReference>
<name>A0A3N4JPH0_9PEZI</name>
<protein>
    <submittedName>
        <fullName evidence="1">Uncharacterized protein</fullName>
    </submittedName>
</protein>